<feature type="binding site" evidence="1">
    <location>
        <position position="98"/>
    </location>
    <ligand>
        <name>Zn(2+)</name>
        <dbReference type="ChEBI" id="CHEBI:29105"/>
    </ligand>
</feature>
<keyword evidence="1" id="KW-0479">Metal-binding</keyword>
<evidence type="ECO:0000256" key="2">
    <source>
        <dbReference type="SAM" id="MobiDB-lite"/>
    </source>
</evidence>
<feature type="domain" description="ClpX-type ZB" evidence="3">
    <location>
        <begin position="64"/>
        <end position="117"/>
    </location>
</feature>
<keyword evidence="4" id="KW-0436">Ligase</keyword>
<accession>A0A702B4I0</accession>
<reference evidence="4" key="1">
    <citation type="journal article" date="2018" name="Genome Biol.">
        <title>SKESA: strategic k-mer extension for scrupulous assemblies.</title>
        <authorList>
            <person name="Souvorov A."/>
            <person name="Agarwala R."/>
            <person name="Lipman D.J."/>
        </authorList>
    </citation>
    <scope>NUCLEOTIDE SEQUENCE</scope>
    <source>
        <strain evidence="4">M138</strain>
    </source>
</reference>
<dbReference type="Pfam" id="PF06689">
    <property type="entry name" value="zf-C4_ClpX"/>
    <property type="match status" value="1"/>
</dbReference>
<feature type="binding site" evidence="1">
    <location>
        <position position="101"/>
    </location>
    <ligand>
        <name>Zn(2+)</name>
        <dbReference type="ChEBI" id="CHEBI:29105"/>
    </ligand>
</feature>
<comment type="caution">
    <text evidence="4">The sequence shown here is derived from an EMBL/GenBank/DDBJ whole genome shotgun (WGS) entry which is preliminary data.</text>
</comment>
<dbReference type="InterPro" id="IPR038366">
    <property type="entry name" value="Znf_CppX_C4_sf"/>
</dbReference>
<keyword evidence="1" id="KW-0143">Chaperone</keyword>
<feature type="region of interest" description="Disordered" evidence="2">
    <location>
        <begin position="115"/>
        <end position="135"/>
    </location>
</feature>
<dbReference type="GO" id="GO:0008270">
    <property type="term" value="F:zinc ion binding"/>
    <property type="evidence" value="ECO:0007669"/>
    <property type="project" value="UniProtKB-UniRule"/>
</dbReference>
<dbReference type="SUPFAM" id="SSF57716">
    <property type="entry name" value="Glucocorticoid receptor-like (DNA-binding domain)"/>
    <property type="match status" value="1"/>
</dbReference>
<protein>
    <submittedName>
        <fullName evidence="4">Carboxylate--amine ligase</fullName>
    </submittedName>
</protein>
<evidence type="ECO:0000256" key="1">
    <source>
        <dbReference type="PROSITE-ProRule" id="PRU01250"/>
    </source>
</evidence>
<dbReference type="SMART" id="SM00994">
    <property type="entry name" value="zf-C4_ClpX"/>
    <property type="match status" value="1"/>
</dbReference>
<dbReference type="InterPro" id="IPR010603">
    <property type="entry name" value="Znf_CppX_C4"/>
</dbReference>
<keyword evidence="1" id="KW-0862">Zinc</keyword>
<comment type="similarity">
    <text evidence="1">Belongs to the ClpX chaperone family.</text>
</comment>
<dbReference type="PROSITE" id="PS51902">
    <property type="entry name" value="CLPX_ZB"/>
    <property type="match status" value="1"/>
</dbReference>
<reference evidence="4" key="2">
    <citation type="submission" date="2018-07" db="EMBL/GenBank/DDBJ databases">
        <authorList>
            <consortium name="NCBI Pathogen Detection Project"/>
        </authorList>
    </citation>
    <scope>NUCLEOTIDE SEQUENCE</scope>
    <source>
        <strain evidence="4">M138</strain>
    </source>
</reference>
<evidence type="ECO:0000259" key="3">
    <source>
        <dbReference type="PROSITE" id="PS51902"/>
    </source>
</evidence>
<evidence type="ECO:0000313" key="4">
    <source>
        <dbReference type="EMBL" id="HAC6674884.1"/>
    </source>
</evidence>
<organism evidence="4">
    <name type="scientific">Salmonella enterica subsp. enterica serovar Eastbourne</name>
    <dbReference type="NCBI Taxonomy" id="486993"/>
    <lineage>
        <taxon>Bacteria</taxon>
        <taxon>Pseudomonadati</taxon>
        <taxon>Pseudomonadota</taxon>
        <taxon>Gammaproteobacteria</taxon>
        <taxon>Enterobacterales</taxon>
        <taxon>Enterobacteriaceae</taxon>
        <taxon>Salmonella</taxon>
    </lineage>
</organism>
<dbReference type="GO" id="GO:0046983">
    <property type="term" value="F:protein dimerization activity"/>
    <property type="evidence" value="ECO:0007669"/>
    <property type="project" value="UniProtKB-UniRule"/>
</dbReference>
<gene>
    <name evidence="4" type="ORF">G0D12_03770</name>
</gene>
<sequence>MKNNDKNQVIDIMEKLESIIREEGVSSSLLFGCASIILDRDNNIDRIASGKPPHINNTSDSGYRSPTKYSGKLLYCSFCGKSQHEVMKLIAGPSVYICNECIDLCNDIIGEECASSSDVKKEKATSKNKPARRKP</sequence>
<feature type="binding site" evidence="1">
    <location>
        <position position="76"/>
    </location>
    <ligand>
        <name>Zn(2+)</name>
        <dbReference type="ChEBI" id="CHEBI:29105"/>
    </ligand>
</feature>
<dbReference type="EMBL" id="DAAMHJ010000003">
    <property type="protein sequence ID" value="HAC6674884.1"/>
    <property type="molecule type" value="Genomic_DNA"/>
</dbReference>
<dbReference type="GO" id="GO:0006457">
    <property type="term" value="P:protein folding"/>
    <property type="evidence" value="ECO:0007669"/>
    <property type="project" value="UniProtKB-UniRule"/>
</dbReference>
<dbReference type="Gene3D" id="6.20.220.10">
    <property type="entry name" value="ClpX chaperone, C4-type zinc finger domain"/>
    <property type="match status" value="1"/>
</dbReference>
<dbReference type="GO" id="GO:0016874">
    <property type="term" value="F:ligase activity"/>
    <property type="evidence" value="ECO:0007669"/>
    <property type="project" value="UniProtKB-KW"/>
</dbReference>
<name>A0A702B4I0_SALET</name>
<proteinExistence type="inferred from homology"/>
<feature type="binding site" evidence="1">
    <location>
        <position position="79"/>
    </location>
    <ligand>
        <name>Zn(2+)</name>
        <dbReference type="ChEBI" id="CHEBI:29105"/>
    </ligand>
</feature>
<dbReference type="AlphaFoldDB" id="A0A702B4I0"/>
<dbReference type="GO" id="GO:0051082">
    <property type="term" value="F:unfolded protein binding"/>
    <property type="evidence" value="ECO:0007669"/>
    <property type="project" value="UniProtKB-UniRule"/>
</dbReference>
<dbReference type="InterPro" id="IPR059188">
    <property type="entry name" value="Znf_CLPX-like"/>
</dbReference>